<protein>
    <recommendedName>
        <fullName evidence="1">Guanylate cyclase domain-containing protein</fullName>
    </recommendedName>
</protein>
<dbReference type="EMBL" id="JACCFJ010000001">
    <property type="protein sequence ID" value="NYI84519.1"/>
    <property type="molecule type" value="Genomic_DNA"/>
</dbReference>
<dbReference type="Pfam" id="PF19916">
    <property type="entry name" value="VMAP-M0"/>
    <property type="match status" value="1"/>
</dbReference>
<gene>
    <name evidence="2" type="ORF">HNR68_003149</name>
</gene>
<dbReference type="InterPro" id="IPR045555">
    <property type="entry name" value="VMAP-M0"/>
</dbReference>
<dbReference type="RefSeq" id="WP_179721741.1">
    <property type="nucleotide sequence ID" value="NZ_BAABFH010000001.1"/>
</dbReference>
<name>A0A853AN14_9PSEU</name>
<dbReference type="PROSITE" id="PS50125">
    <property type="entry name" value="GUANYLATE_CYCLASE_2"/>
    <property type="match status" value="1"/>
</dbReference>
<reference evidence="2 3" key="1">
    <citation type="submission" date="2020-07" db="EMBL/GenBank/DDBJ databases">
        <title>Sequencing the genomes of 1000 actinobacteria strains.</title>
        <authorList>
            <person name="Klenk H.-P."/>
        </authorList>
    </citation>
    <scope>NUCLEOTIDE SEQUENCE [LARGE SCALE GENOMIC DNA]</scope>
    <source>
        <strain evidence="2 3">DSM 44065</strain>
    </source>
</reference>
<dbReference type="Pfam" id="PF20028">
    <property type="entry name" value="VMAP-C"/>
    <property type="match status" value="1"/>
</dbReference>
<organism evidence="2 3">
    <name type="scientific">Saccharopolyspora hordei</name>
    <dbReference type="NCBI Taxonomy" id="1838"/>
    <lineage>
        <taxon>Bacteria</taxon>
        <taxon>Bacillati</taxon>
        <taxon>Actinomycetota</taxon>
        <taxon>Actinomycetes</taxon>
        <taxon>Pseudonocardiales</taxon>
        <taxon>Pseudonocardiaceae</taxon>
        <taxon>Saccharopolyspora</taxon>
    </lineage>
</organism>
<keyword evidence="3" id="KW-1185">Reference proteome</keyword>
<feature type="domain" description="Guanylate cyclase" evidence="1">
    <location>
        <begin position="11"/>
        <end position="132"/>
    </location>
</feature>
<dbReference type="GO" id="GO:0035556">
    <property type="term" value="P:intracellular signal transduction"/>
    <property type="evidence" value="ECO:0007669"/>
    <property type="project" value="InterPro"/>
</dbReference>
<sequence length="587" mass="66104">MPLYSEALYRSIVLVDVARFTDPRRSFQDQVAVHRSLAELLERAFDDAGVEWCSCYVEDRGDGKMILVPPEVPQSRLVDNLGSRLLAELRRHNAVHSDAAAMQLRVALHAGNVARSSNGTVSPAINFASRLLDAPDAKARLARTGSTLALIASEEFYRDVIKHDHAAEPDEFRQIPVEVKETSAVAWLRLFGATTAEAVPAPSREVLDLLPSGDLEELRDPLEHLHVPQLPTLVHRAAGPGVLPQPPDANPWQVLKYLADVNAGADGFPPALAFVELLARQVADSAVRTKLAEWSDRQARRLQLEARLEEFRATHARPVPADARLHLMIVIQHDGLDPELFTVSHWRQDDPAEWPPARGHDRSARIDEIERHVDELVVEAERAWCGHTGSVALEVVLPRALLNLPVHLWHKEHDTGMPRPLCLDYPITVRSLERMRSPHWHRMWNRRWRTLWEDPRSAVVHYARPARPDNPHALDAALERDQRCAAILLTAAPSREPRRGDQLISALRAGLPAVFWHRTDAEPERVREVVEWLAEEGGLTELPDRTHAVRRDAHLDAPTRFDSKVVQELVVLWDDPDRLVDPEELAG</sequence>
<evidence type="ECO:0000259" key="1">
    <source>
        <dbReference type="PROSITE" id="PS50125"/>
    </source>
</evidence>
<dbReference type="InterPro" id="IPR029787">
    <property type="entry name" value="Nucleotide_cyclase"/>
</dbReference>
<accession>A0A853AN14</accession>
<dbReference type="Proteomes" id="UP000587002">
    <property type="component" value="Unassembled WGS sequence"/>
</dbReference>
<dbReference type="InterPro" id="IPR001054">
    <property type="entry name" value="A/G_cyclase"/>
</dbReference>
<dbReference type="GO" id="GO:0004016">
    <property type="term" value="F:adenylate cyclase activity"/>
    <property type="evidence" value="ECO:0007669"/>
    <property type="project" value="UniProtKB-ARBA"/>
</dbReference>
<proteinExistence type="predicted"/>
<evidence type="ECO:0000313" key="3">
    <source>
        <dbReference type="Proteomes" id="UP000587002"/>
    </source>
</evidence>
<dbReference type="Gene3D" id="3.30.70.1230">
    <property type="entry name" value="Nucleotide cyclase"/>
    <property type="match status" value="1"/>
</dbReference>
<dbReference type="AlphaFoldDB" id="A0A853AN14"/>
<evidence type="ECO:0000313" key="2">
    <source>
        <dbReference type="EMBL" id="NYI84519.1"/>
    </source>
</evidence>
<dbReference type="GO" id="GO:0009190">
    <property type="term" value="P:cyclic nucleotide biosynthetic process"/>
    <property type="evidence" value="ECO:0007669"/>
    <property type="project" value="InterPro"/>
</dbReference>
<dbReference type="InterPro" id="IPR045450">
    <property type="entry name" value="VMAP_C"/>
</dbReference>
<comment type="caution">
    <text evidence="2">The sequence shown here is derived from an EMBL/GenBank/DDBJ whole genome shotgun (WGS) entry which is preliminary data.</text>
</comment>